<organism evidence="2 3">
    <name type="scientific">Candidatus Iainarchaeum sp</name>
    <dbReference type="NCBI Taxonomy" id="3101447"/>
    <lineage>
        <taxon>Archaea</taxon>
        <taxon>Candidatus Iainarchaeota</taxon>
        <taxon>Candidatus Iainarchaeia</taxon>
        <taxon>Candidatus Iainarchaeales</taxon>
        <taxon>Candidatus Iainarchaeaceae</taxon>
        <taxon>Candidatus Iainarchaeum</taxon>
    </lineage>
</organism>
<sequence length="186" mass="20147">MNQHILMGGLLVLFLLSGCLFGGDATNTAQQLAGVRASYVPTGTLVPSLLVQREAYRNELLPFRNTIRSIVGSEGTALNHYLDGTLELLEMVNHTDEALQLLSNVNLDAPECSANSPISKAIQRIEDARENAQQASDDFAAVQENISMTNALGVDYLQRAEQTARGVSETHAERVKELKIACGFSS</sequence>
<feature type="coiled-coil region" evidence="1">
    <location>
        <begin position="118"/>
        <end position="145"/>
    </location>
</feature>
<dbReference type="EMBL" id="VGJJ01000029">
    <property type="protein sequence ID" value="MBM3282408.1"/>
    <property type="molecule type" value="Genomic_DNA"/>
</dbReference>
<evidence type="ECO:0000313" key="3">
    <source>
        <dbReference type="Proteomes" id="UP000774699"/>
    </source>
</evidence>
<protein>
    <submittedName>
        <fullName evidence="2">Uncharacterized protein</fullName>
    </submittedName>
</protein>
<accession>A0A8T4CBU6</accession>
<dbReference type="AlphaFoldDB" id="A0A8T4CBU6"/>
<reference evidence="2" key="1">
    <citation type="submission" date="2019-03" db="EMBL/GenBank/DDBJ databases">
        <title>Lake Tanganyika Metagenome-Assembled Genomes (MAGs).</title>
        <authorList>
            <person name="Tran P."/>
        </authorList>
    </citation>
    <scope>NUCLEOTIDE SEQUENCE</scope>
    <source>
        <strain evidence="2">M_DeepCast_50m_m2_156</strain>
    </source>
</reference>
<evidence type="ECO:0000313" key="2">
    <source>
        <dbReference type="EMBL" id="MBM3282408.1"/>
    </source>
</evidence>
<proteinExistence type="predicted"/>
<dbReference type="Proteomes" id="UP000774699">
    <property type="component" value="Unassembled WGS sequence"/>
</dbReference>
<name>A0A8T4CBU6_9ARCH</name>
<keyword evidence="1" id="KW-0175">Coiled coil</keyword>
<evidence type="ECO:0000256" key="1">
    <source>
        <dbReference type="SAM" id="Coils"/>
    </source>
</evidence>
<gene>
    <name evidence="2" type="ORF">FJY86_03665</name>
</gene>
<comment type="caution">
    <text evidence="2">The sequence shown here is derived from an EMBL/GenBank/DDBJ whole genome shotgun (WGS) entry which is preliminary data.</text>
</comment>